<protein>
    <submittedName>
        <fullName evidence="1">Uncharacterized protein</fullName>
    </submittedName>
</protein>
<accession>A0ABV6JDT8</accession>
<dbReference type="EMBL" id="JBHLVF010000034">
    <property type="protein sequence ID" value="MFC0393727.1"/>
    <property type="molecule type" value="Genomic_DNA"/>
</dbReference>
<comment type="caution">
    <text evidence="1">The sequence shown here is derived from an EMBL/GenBank/DDBJ whole genome shotgun (WGS) entry which is preliminary data.</text>
</comment>
<dbReference type="Proteomes" id="UP001589818">
    <property type="component" value="Unassembled WGS sequence"/>
</dbReference>
<evidence type="ECO:0000313" key="1">
    <source>
        <dbReference type="EMBL" id="MFC0393727.1"/>
    </source>
</evidence>
<name>A0ABV6JDT8_9BACL</name>
<proteinExistence type="predicted"/>
<dbReference type="RefSeq" id="WP_256555528.1">
    <property type="nucleotide sequence ID" value="NZ_JANHOF010000013.1"/>
</dbReference>
<organism evidence="1 2">
    <name type="scientific">Paenibacillus mendelii</name>
    <dbReference type="NCBI Taxonomy" id="206163"/>
    <lineage>
        <taxon>Bacteria</taxon>
        <taxon>Bacillati</taxon>
        <taxon>Bacillota</taxon>
        <taxon>Bacilli</taxon>
        <taxon>Bacillales</taxon>
        <taxon>Paenibacillaceae</taxon>
        <taxon>Paenibacillus</taxon>
    </lineage>
</organism>
<gene>
    <name evidence="1" type="ORF">ACFFJ8_20450</name>
</gene>
<reference evidence="1 2" key="1">
    <citation type="submission" date="2024-09" db="EMBL/GenBank/DDBJ databases">
        <authorList>
            <person name="Sun Q."/>
            <person name="Mori K."/>
        </authorList>
    </citation>
    <scope>NUCLEOTIDE SEQUENCE [LARGE SCALE GENOMIC DNA]</scope>
    <source>
        <strain evidence="1 2">CCM 4839</strain>
    </source>
</reference>
<sequence>MGIIGLKVRHNESGEVELLEADGVFAAIGHTRKKRLPWLTDPHG</sequence>
<evidence type="ECO:0000313" key="2">
    <source>
        <dbReference type="Proteomes" id="UP001589818"/>
    </source>
</evidence>
<keyword evidence="2" id="KW-1185">Reference proteome</keyword>